<keyword evidence="2" id="KW-1185">Reference proteome</keyword>
<gene>
    <name evidence="1" type="ORF">K504DRAFT_454314</name>
</gene>
<name>A0A6G1KAM2_9PLEO</name>
<evidence type="ECO:0000313" key="2">
    <source>
        <dbReference type="Proteomes" id="UP000799428"/>
    </source>
</evidence>
<organism evidence="1 2">
    <name type="scientific">Pleomassaria siparia CBS 279.74</name>
    <dbReference type="NCBI Taxonomy" id="1314801"/>
    <lineage>
        <taxon>Eukaryota</taxon>
        <taxon>Fungi</taxon>
        <taxon>Dikarya</taxon>
        <taxon>Ascomycota</taxon>
        <taxon>Pezizomycotina</taxon>
        <taxon>Dothideomycetes</taxon>
        <taxon>Pleosporomycetidae</taxon>
        <taxon>Pleosporales</taxon>
        <taxon>Pleomassariaceae</taxon>
        <taxon>Pleomassaria</taxon>
    </lineage>
</organism>
<accession>A0A6G1KAM2</accession>
<proteinExistence type="predicted"/>
<reference evidence="1" key="1">
    <citation type="journal article" date="2020" name="Stud. Mycol.">
        <title>101 Dothideomycetes genomes: a test case for predicting lifestyles and emergence of pathogens.</title>
        <authorList>
            <person name="Haridas S."/>
            <person name="Albert R."/>
            <person name="Binder M."/>
            <person name="Bloem J."/>
            <person name="Labutti K."/>
            <person name="Salamov A."/>
            <person name="Andreopoulos B."/>
            <person name="Baker S."/>
            <person name="Barry K."/>
            <person name="Bills G."/>
            <person name="Bluhm B."/>
            <person name="Cannon C."/>
            <person name="Castanera R."/>
            <person name="Culley D."/>
            <person name="Daum C."/>
            <person name="Ezra D."/>
            <person name="Gonzalez J."/>
            <person name="Henrissat B."/>
            <person name="Kuo A."/>
            <person name="Liang C."/>
            <person name="Lipzen A."/>
            <person name="Lutzoni F."/>
            <person name="Magnuson J."/>
            <person name="Mondo S."/>
            <person name="Nolan M."/>
            <person name="Ohm R."/>
            <person name="Pangilinan J."/>
            <person name="Park H.-J."/>
            <person name="Ramirez L."/>
            <person name="Alfaro M."/>
            <person name="Sun H."/>
            <person name="Tritt A."/>
            <person name="Yoshinaga Y."/>
            <person name="Zwiers L.-H."/>
            <person name="Turgeon B."/>
            <person name="Goodwin S."/>
            <person name="Spatafora J."/>
            <person name="Crous P."/>
            <person name="Grigoriev I."/>
        </authorList>
    </citation>
    <scope>NUCLEOTIDE SEQUENCE</scope>
    <source>
        <strain evidence="1">CBS 279.74</strain>
    </source>
</reference>
<dbReference type="EMBL" id="MU005769">
    <property type="protein sequence ID" value="KAF2709926.1"/>
    <property type="molecule type" value="Genomic_DNA"/>
</dbReference>
<protein>
    <submittedName>
        <fullName evidence="1">Uncharacterized protein</fullName>
    </submittedName>
</protein>
<dbReference type="Proteomes" id="UP000799428">
    <property type="component" value="Unassembled WGS sequence"/>
</dbReference>
<evidence type="ECO:0000313" key="1">
    <source>
        <dbReference type="EMBL" id="KAF2709926.1"/>
    </source>
</evidence>
<sequence>MSFVRRSFRRDDERVGQVDRSYASAAEGAAREAFEVKVAAALFRHRGDEEEKKGLARPEKITDFVKGATGSVLGPPCNLGSLCDVLESGAHLASPYQRFFLGIRSSSWAHMQPRESERGENSGAVHIIAMAFRSPTLRGSHSNTPAAEEIGAPFSRLCARGSS</sequence>
<dbReference type="AlphaFoldDB" id="A0A6G1KAM2"/>